<dbReference type="HAMAP" id="MF_00024">
    <property type="entry name" value="CobD_CbiB"/>
    <property type="match status" value="1"/>
</dbReference>
<evidence type="ECO:0000313" key="10">
    <source>
        <dbReference type="EMBL" id="MBP2247602.1"/>
    </source>
</evidence>
<organism evidence="10 11">
    <name type="scientific">Paenibacillus xylanexedens</name>
    <dbReference type="NCBI Taxonomy" id="528191"/>
    <lineage>
        <taxon>Bacteria</taxon>
        <taxon>Bacillati</taxon>
        <taxon>Bacillota</taxon>
        <taxon>Bacilli</taxon>
        <taxon>Bacillales</taxon>
        <taxon>Paenibacillaceae</taxon>
        <taxon>Paenibacillus</taxon>
    </lineage>
</organism>
<reference evidence="10 11" key="1">
    <citation type="submission" date="2021-03" db="EMBL/GenBank/DDBJ databases">
        <title>Genomic Encyclopedia of Type Strains, Phase IV (KMG-IV): sequencing the most valuable type-strain genomes for metagenomic binning, comparative biology and taxonomic classification.</title>
        <authorList>
            <person name="Goeker M."/>
        </authorList>
    </citation>
    <scope>NUCLEOTIDE SEQUENCE [LARGE SCALE GENOMIC DNA]</scope>
    <source>
        <strain evidence="10 11">DSM 21292</strain>
    </source>
</reference>
<evidence type="ECO:0000256" key="6">
    <source>
        <dbReference type="ARBA" id="ARBA00022692"/>
    </source>
</evidence>
<comment type="pathway">
    <text evidence="2 9">Cofactor biosynthesis; adenosylcobalamin biosynthesis.</text>
</comment>
<feature type="transmembrane region" description="Helical" evidence="9">
    <location>
        <begin position="229"/>
        <end position="249"/>
    </location>
</feature>
<evidence type="ECO:0000313" key="11">
    <source>
        <dbReference type="Proteomes" id="UP000810207"/>
    </source>
</evidence>
<keyword evidence="6 9" id="KW-0812">Transmembrane</keyword>
<evidence type="ECO:0000256" key="3">
    <source>
        <dbReference type="ARBA" id="ARBA00006263"/>
    </source>
</evidence>
<protein>
    <recommendedName>
        <fullName evidence="9">Cobalamin biosynthesis protein CobD</fullName>
    </recommendedName>
</protein>
<dbReference type="Pfam" id="PF03186">
    <property type="entry name" value="CobD_Cbib"/>
    <property type="match status" value="1"/>
</dbReference>
<feature type="transmembrane region" description="Helical" evidence="9">
    <location>
        <begin position="78"/>
        <end position="101"/>
    </location>
</feature>
<feature type="transmembrane region" description="Helical" evidence="9">
    <location>
        <begin position="19"/>
        <end position="37"/>
    </location>
</feature>
<evidence type="ECO:0000256" key="5">
    <source>
        <dbReference type="ARBA" id="ARBA00022573"/>
    </source>
</evidence>
<dbReference type="Proteomes" id="UP000810207">
    <property type="component" value="Unassembled WGS sequence"/>
</dbReference>
<evidence type="ECO:0000256" key="7">
    <source>
        <dbReference type="ARBA" id="ARBA00022989"/>
    </source>
</evidence>
<evidence type="ECO:0000256" key="2">
    <source>
        <dbReference type="ARBA" id="ARBA00004953"/>
    </source>
</evidence>
<keyword evidence="5 9" id="KW-0169">Cobalamin biosynthesis</keyword>
<accession>A0ABS4RXH9</accession>
<dbReference type="GO" id="GO:0043757">
    <property type="term" value="F:adenosylcobinamide-phosphate synthase activity"/>
    <property type="evidence" value="ECO:0007669"/>
    <property type="project" value="UniProtKB-EC"/>
</dbReference>
<comment type="subcellular location">
    <subcellularLocation>
        <location evidence="1 9">Cell membrane</location>
        <topology evidence="1 9">Multi-pass membrane protein</topology>
    </subcellularLocation>
</comment>
<comment type="caution">
    <text evidence="10">The sequence shown here is derived from an EMBL/GenBank/DDBJ whole genome shotgun (WGS) entry which is preliminary data.</text>
</comment>
<dbReference type="InterPro" id="IPR004485">
    <property type="entry name" value="Cobalamin_biosynth_CobD/CbiB"/>
</dbReference>
<comment type="similarity">
    <text evidence="3 9">Belongs to the CobD/CbiB family.</text>
</comment>
<evidence type="ECO:0000256" key="8">
    <source>
        <dbReference type="ARBA" id="ARBA00023136"/>
    </source>
</evidence>
<keyword evidence="4 9" id="KW-1003">Cell membrane</keyword>
<dbReference type="PANTHER" id="PTHR34308:SF1">
    <property type="entry name" value="COBALAMIN BIOSYNTHESIS PROTEIN CBIB"/>
    <property type="match status" value="1"/>
</dbReference>
<proteinExistence type="inferred from homology"/>
<keyword evidence="10" id="KW-0436">Ligase</keyword>
<gene>
    <name evidence="9" type="primary">cobD</name>
    <name evidence="10" type="ORF">J2Z28_004265</name>
</gene>
<name>A0ABS4RXH9_PAEXY</name>
<evidence type="ECO:0000256" key="4">
    <source>
        <dbReference type="ARBA" id="ARBA00022475"/>
    </source>
</evidence>
<keyword evidence="11" id="KW-1185">Reference proteome</keyword>
<keyword evidence="7 9" id="KW-1133">Transmembrane helix</keyword>
<feature type="transmembrane region" description="Helical" evidence="9">
    <location>
        <begin position="185"/>
        <end position="202"/>
    </location>
</feature>
<feature type="transmembrane region" description="Helical" evidence="9">
    <location>
        <begin position="107"/>
        <end position="126"/>
    </location>
</feature>
<dbReference type="NCBIfam" id="TIGR00380">
    <property type="entry name" value="cobal_cbiB"/>
    <property type="match status" value="1"/>
</dbReference>
<comment type="function">
    <text evidence="9">Converts cobyric acid to cobinamide by the addition of aminopropanol on the F carboxylic group.</text>
</comment>
<sequence>MEREGQGQMTFEVEHLWTWPFWTGMAGAWIIILAYLLDRCIGDPRWIPHPVIGMGKGISALERVIRSRVRTDSGLKRAGLLLPMVIAGGSFSITWGLVYLLGLIHPVIAAVAEVVLIATTIASKGLKNAGMEVYRHLKQQDWPAARRSLGMIVGRDTAHLDEPEVVRGTVETVAENIVDAIVSPLFYALIGGAPLAMAYRAVNTLDSMVGYKNDKYLHLGWASARLDDVANWIPARLTAILLIVGAWVMKLDAKGAARMVARDARLHPSPNSGFPESAVAGALGIRLGGHNVYHGVASFRAYMGEATRPMEAEDIVQTSRLMFWSAGAFVVLCVFITLGVWLAGGTLLWS</sequence>
<evidence type="ECO:0000256" key="9">
    <source>
        <dbReference type="HAMAP-Rule" id="MF_00024"/>
    </source>
</evidence>
<evidence type="ECO:0000256" key="1">
    <source>
        <dbReference type="ARBA" id="ARBA00004651"/>
    </source>
</evidence>
<dbReference type="EMBL" id="JAGIKV010000017">
    <property type="protein sequence ID" value="MBP2247602.1"/>
    <property type="molecule type" value="Genomic_DNA"/>
</dbReference>
<dbReference type="PANTHER" id="PTHR34308">
    <property type="entry name" value="COBALAMIN BIOSYNTHESIS PROTEIN CBIB"/>
    <property type="match status" value="1"/>
</dbReference>
<feature type="transmembrane region" description="Helical" evidence="9">
    <location>
        <begin position="321"/>
        <end position="344"/>
    </location>
</feature>
<keyword evidence="8 9" id="KW-0472">Membrane</keyword>